<dbReference type="GO" id="GO:0016757">
    <property type="term" value="F:glycosyltransferase activity"/>
    <property type="evidence" value="ECO:0007669"/>
    <property type="project" value="InterPro"/>
</dbReference>
<reference evidence="3 4" key="1">
    <citation type="submission" date="2015-04" db="EMBL/GenBank/DDBJ databases">
        <title>Draft Genome Sequence of the Novel Agar-Digesting Marine Bacterium Q1.</title>
        <authorList>
            <person name="Li Y."/>
            <person name="Li D."/>
            <person name="Chen G."/>
            <person name="Du Z."/>
        </authorList>
    </citation>
    <scope>NUCLEOTIDE SEQUENCE [LARGE SCALE GENOMIC DNA]</scope>
    <source>
        <strain evidence="3 4">Q1</strain>
    </source>
</reference>
<dbReference type="OrthoDB" id="4611853at2"/>
<evidence type="ECO:0000313" key="3">
    <source>
        <dbReference type="EMBL" id="KMT64745.1"/>
    </source>
</evidence>
<evidence type="ECO:0000313" key="4">
    <source>
        <dbReference type="Proteomes" id="UP000037600"/>
    </source>
</evidence>
<dbReference type="EMBL" id="LAZL01000021">
    <property type="protein sequence ID" value="KMT64745.1"/>
    <property type="molecule type" value="Genomic_DNA"/>
</dbReference>
<dbReference type="PANTHER" id="PTHR46401:SF2">
    <property type="entry name" value="GLYCOSYLTRANSFERASE WBBK-RELATED"/>
    <property type="match status" value="1"/>
</dbReference>
<dbReference type="Proteomes" id="UP000037600">
    <property type="component" value="Unassembled WGS sequence"/>
</dbReference>
<dbReference type="InterPro" id="IPR001296">
    <property type="entry name" value="Glyco_trans_1"/>
</dbReference>
<keyword evidence="1" id="KW-0808">Transferase</keyword>
<keyword evidence="4" id="KW-1185">Reference proteome</keyword>
<name>A0A0J8GPL3_9ALTE</name>
<evidence type="ECO:0000259" key="2">
    <source>
        <dbReference type="Pfam" id="PF00534"/>
    </source>
</evidence>
<feature type="domain" description="Glycosyl transferase family 1" evidence="2">
    <location>
        <begin position="198"/>
        <end position="345"/>
    </location>
</feature>
<dbReference type="PATRIC" id="fig|1513271.3.peg.2633"/>
<dbReference type="RefSeq" id="WP_048693200.1">
    <property type="nucleotide sequence ID" value="NZ_KQ130494.1"/>
</dbReference>
<organism evidence="3 4">
    <name type="scientific">Catenovulum maritimum</name>
    <dbReference type="NCBI Taxonomy" id="1513271"/>
    <lineage>
        <taxon>Bacteria</taxon>
        <taxon>Pseudomonadati</taxon>
        <taxon>Pseudomonadota</taxon>
        <taxon>Gammaproteobacteria</taxon>
        <taxon>Alteromonadales</taxon>
        <taxon>Alteromonadaceae</taxon>
        <taxon>Catenovulum</taxon>
    </lineage>
</organism>
<dbReference type="STRING" id="1513271.XM47_12865"/>
<accession>A0A0J8GPL3</accession>
<proteinExistence type="predicted"/>
<dbReference type="AlphaFoldDB" id="A0A0J8GPL3"/>
<dbReference type="Gene3D" id="3.40.50.2000">
    <property type="entry name" value="Glycogen Phosphorylase B"/>
    <property type="match status" value="2"/>
</dbReference>
<comment type="caution">
    <text evidence="3">The sequence shown here is derived from an EMBL/GenBank/DDBJ whole genome shotgun (WGS) entry which is preliminary data.</text>
</comment>
<dbReference type="Pfam" id="PF00534">
    <property type="entry name" value="Glycos_transf_1"/>
    <property type="match status" value="1"/>
</dbReference>
<protein>
    <recommendedName>
        <fullName evidence="2">Glycosyl transferase family 1 domain-containing protein</fullName>
    </recommendedName>
</protein>
<dbReference type="SUPFAM" id="SSF53756">
    <property type="entry name" value="UDP-Glycosyltransferase/glycogen phosphorylase"/>
    <property type="match status" value="1"/>
</dbReference>
<evidence type="ECO:0000256" key="1">
    <source>
        <dbReference type="ARBA" id="ARBA00022679"/>
    </source>
</evidence>
<gene>
    <name evidence="3" type="ORF">XM47_12865</name>
</gene>
<dbReference type="PANTHER" id="PTHR46401">
    <property type="entry name" value="GLYCOSYLTRANSFERASE WBBK-RELATED"/>
    <property type="match status" value="1"/>
</dbReference>
<sequence>MKKCLVVTAAFYPAYKYGGPVRSLKNLVDSLGGELDFKVVTSDRDMGDTNSFDGINVNSWNNKYNNIPVFYCAPEYSFLKLFKEVFKKSDFDILYINSFFDTKFSILIHLLVWLNLIKCENIILAPRGELTEGAMSFKRLKKLCYVFLFRLMRLEKKIKFHFTSTEEFVESKRFINIEKYKIAPNMHAAIPNYTRKSKVKGELELIFLSRISPKKNLEFLISALKEVNEGKITFTIAGTIDDADYWKECQAKLSTLPANINVRFLGPINRIQVRHELGNSHLFVLPTYNENYGHSIVEAMVSSNLLLISDQTPWSKVQNCGSFVGKLDNVEYFSNAIRTVLRMNEAEFNEKTFTTFEYCKNCLDDNEVKVNQIFK</sequence>